<reference evidence="8 9" key="1">
    <citation type="journal article" date="2023" name="BMC Biol.">
        <title>The compact genome of the sponge Oopsacas minuta (Hexactinellida) is lacking key metazoan core genes.</title>
        <authorList>
            <person name="Santini S."/>
            <person name="Schenkelaars Q."/>
            <person name="Jourda C."/>
            <person name="Duchesne M."/>
            <person name="Belahbib H."/>
            <person name="Rocher C."/>
            <person name="Selva M."/>
            <person name="Riesgo A."/>
            <person name="Vervoort M."/>
            <person name="Leys S.P."/>
            <person name="Kodjabachian L."/>
            <person name="Le Bivic A."/>
            <person name="Borchiellini C."/>
            <person name="Claverie J.M."/>
            <person name="Renard E."/>
        </authorList>
    </citation>
    <scope>NUCLEOTIDE SEQUENCE [LARGE SCALE GENOMIC DNA]</scope>
    <source>
        <strain evidence="8">SPO-2</strain>
    </source>
</reference>
<keyword evidence="9" id="KW-1185">Reference proteome</keyword>
<evidence type="ECO:0000256" key="5">
    <source>
        <dbReference type="SAM" id="Phobius"/>
    </source>
</evidence>
<dbReference type="EMBL" id="JAKMXF010000210">
    <property type="protein sequence ID" value="KAI6655068.1"/>
    <property type="molecule type" value="Genomic_DNA"/>
</dbReference>
<keyword evidence="6" id="KW-0732">Signal</keyword>
<feature type="transmembrane region" description="Helical" evidence="5">
    <location>
        <begin position="120"/>
        <end position="143"/>
    </location>
</feature>
<evidence type="ECO:0000256" key="2">
    <source>
        <dbReference type="ARBA" id="ARBA00022692"/>
    </source>
</evidence>
<keyword evidence="2 5" id="KW-0812">Transmembrane</keyword>
<dbReference type="Proteomes" id="UP001165289">
    <property type="component" value="Unassembled WGS sequence"/>
</dbReference>
<dbReference type="GO" id="GO:0016020">
    <property type="term" value="C:membrane"/>
    <property type="evidence" value="ECO:0007669"/>
    <property type="project" value="UniProtKB-SubCell"/>
</dbReference>
<protein>
    <submittedName>
        <fullName evidence="8">TM2 domain-containing protein 3-like</fullName>
    </submittedName>
</protein>
<gene>
    <name evidence="8" type="ORF">LOD99_2357</name>
</gene>
<evidence type="ECO:0000313" key="9">
    <source>
        <dbReference type="Proteomes" id="UP001165289"/>
    </source>
</evidence>
<keyword evidence="4 5" id="KW-0472">Membrane</keyword>
<sequence length="201" mass="22338">MCSNFIFLLILTSLNTRLTNANCENRTVCLDSSILNGSTTSLVDCIDSECVCLSECFELNLTSKSCFLQTSSCYLYSLSDDTCHSTAPSWVTAFILSLLFGTTGADNFYINRFDYAIPQLLLFLSPLCGCFTLCSYCYCAMFLSIRKNLRPISMCLNVTALILASLAAIILPLITTSWNIFDIFMFGFNAHFDSNGCTLRK</sequence>
<organism evidence="8 9">
    <name type="scientific">Oopsacas minuta</name>
    <dbReference type="NCBI Taxonomy" id="111878"/>
    <lineage>
        <taxon>Eukaryota</taxon>
        <taxon>Metazoa</taxon>
        <taxon>Porifera</taxon>
        <taxon>Hexactinellida</taxon>
        <taxon>Hexasterophora</taxon>
        <taxon>Lyssacinosida</taxon>
        <taxon>Leucopsacidae</taxon>
        <taxon>Oopsacas</taxon>
    </lineage>
</organism>
<evidence type="ECO:0000256" key="6">
    <source>
        <dbReference type="SAM" id="SignalP"/>
    </source>
</evidence>
<dbReference type="InterPro" id="IPR007829">
    <property type="entry name" value="TM2"/>
</dbReference>
<feature type="domain" description="TM2" evidence="7">
    <location>
        <begin position="89"/>
        <end position="133"/>
    </location>
</feature>
<comment type="subcellular location">
    <subcellularLocation>
        <location evidence="1">Membrane</location>
        <topology evidence="1">Multi-pass membrane protein</topology>
    </subcellularLocation>
</comment>
<feature type="transmembrane region" description="Helical" evidence="5">
    <location>
        <begin position="155"/>
        <end position="175"/>
    </location>
</feature>
<proteinExistence type="predicted"/>
<accession>A0AAV7K1J3</accession>
<name>A0AAV7K1J3_9METZ</name>
<evidence type="ECO:0000256" key="1">
    <source>
        <dbReference type="ARBA" id="ARBA00004141"/>
    </source>
</evidence>
<comment type="caution">
    <text evidence="8">The sequence shown here is derived from an EMBL/GenBank/DDBJ whole genome shotgun (WGS) entry which is preliminary data.</text>
</comment>
<keyword evidence="3 5" id="KW-1133">Transmembrane helix</keyword>
<evidence type="ECO:0000256" key="4">
    <source>
        <dbReference type="ARBA" id="ARBA00023136"/>
    </source>
</evidence>
<dbReference type="Pfam" id="PF05154">
    <property type="entry name" value="TM2"/>
    <property type="match status" value="1"/>
</dbReference>
<evidence type="ECO:0000256" key="3">
    <source>
        <dbReference type="ARBA" id="ARBA00022989"/>
    </source>
</evidence>
<feature type="chain" id="PRO_5043328101" evidence="6">
    <location>
        <begin position="22"/>
        <end position="201"/>
    </location>
</feature>
<dbReference type="AlphaFoldDB" id="A0AAV7K1J3"/>
<evidence type="ECO:0000313" key="8">
    <source>
        <dbReference type="EMBL" id="KAI6655068.1"/>
    </source>
</evidence>
<feature type="signal peptide" evidence="6">
    <location>
        <begin position="1"/>
        <end position="21"/>
    </location>
</feature>
<evidence type="ECO:0000259" key="7">
    <source>
        <dbReference type="Pfam" id="PF05154"/>
    </source>
</evidence>